<proteinExistence type="predicted"/>
<dbReference type="AlphaFoldDB" id="A0A839INR0"/>
<name>A0A839INR0_9GAMM</name>
<dbReference type="Pfam" id="PF18628">
    <property type="entry name" value="P2_N"/>
    <property type="match status" value="1"/>
</dbReference>
<dbReference type="InterPro" id="IPR057915">
    <property type="entry name" value="P2_C"/>
</dbReference>
<protein>
    <submittedName>
        <fullName evidence="3">Uncharacterized protein</fullName>
    </submittedName>
</protein>
<keyword evidence="4" id="KW-1185">Reference proteome</keyword>
<evidence type="ECO:0000259" key="1">
    <source>
        <dbReference type="Pfam" id="PF18628"/>
    </source>
</evidence>
<evidence type="ECO:0000259" key="2">
    <source>
        <dbReference type="Pfam" id="PF25513"/>
    </source>
</evidence>
<dbReference type="Pfam" id="PF25513">
    <property type="entry name" value="P2_C"/>
    <property type="match status" value="1"/>
</dbReference>
<organism evidence="3 4">
    <name type="scientific">Oceanospirillum sediminis</name>
    <dbReference type="NCBI Taxonomy" id="2760088"/>
    <lineage>
        <taxon>Bacteria</taxon>
        <taxon>Pseudomonadati</taxon>
        <taxon>Pseudomonadota</taxon>
        <taxon>Gammaproteobacteria</taxon>
        <taxon>Oceanospirillales</taxon>
        <taxon>Oceanospirillaceae</taxon>
        <taxon>Oceanospirillum</taxon>
    </lineage>
</organism>
<evidence type="ECO:0000313" key="4">
    <source>
        <dbReference type="Proteomes" id="UP000565262"/>
    </source>
</evidence>
<feature type="domain" description="Viral coat protein P2 N-terminal" evidence="1">
    <location>
        <begin position="20"/>
        <end position="139"/>
    </location>
</feature>
<dbReference type="InterPro" id="IPR041377">
    <property type="entry name" value="P2_N"/>
</dbReference>
<comment type="caution">
    <text evidence="3">The sequence shown here is derived from an EMBL/GenBank/DDBJ whole genome shotgun (WGS) entry which is preliminary data.</text>
</comment>
<accession>A0A839INR0</accession>
<feature type="domain" description="Viral coat protein P2 C-terminal" evidence="2">
    <location>
        <begin position="166"/>
        <end position="287"/>
    </location>
</feature>
<reference evidence="3 4" key="1">
    <citation type="submission" date="2020-08" db="EMBL/GenBank/DDBJ databases">
        <title>Oceanospirillum sp. nov. isolated from marine sediment.</title>
        <authorList>
            <person name="Ji X."/>
        </authorList>
    </citation>
    <scope>NUCLEOTIDE SEQUENCE [LARGE SCALE GENOMIC DNA]</scope>
    <source>
        <strain evidence="3 4">D5</strain>
    </source>
</reference>
<sequence>MSRTVTDLMQTPDGNIASDATLQLAMPNSVVYENLYLDTNIPYDKLKTISVMNGSDDYLVTSGKEIIDVFEKHRGRDLNPATGDFIPVRFADPDANTLEGQELCSLVTEAGDSWLFQVELSTLPSAPSGGWYLRVWAETSSIVKGFVQDGQVKAGQRRRMFERRLDRKVLTAGVDGENTFDKLIRGADKNIRTIYIKGDISQVTFEGKRNGNIAHRWKLSSKLNSFLQKIRGQKNGIADIPGYLIIDPIATGFAVRDMMPVAFEEIIMKLESNASGPIEILTDYVRRVK</sequence>
<dbReference type="Proteomes" id="UP000565262">
    <property type="component" value="Unassembled WGS sequence"/>
</dbReference>
<evidence type="ECO:0000313" key="3">
    <source>
        <dbReference type="EMBL" id="MBB1485916.1"/>
    </source>
</evidence>
<dbReference type="EMBL" id="JACJFM010000004">
    <property type="protein sequence ID" value="MBB1485916.1"/>
    <property type="molecule type" value="Genomic_DNA"/>
</dbReference>
<dbReference type="Gene3D" id="2.60.120.730">
    <property type="match status" value="1"/>
</dbReference>
<dbReference type="InterPro" id="IPR053751">
    <property type="entry name" value="Viral_Major_Capsid_sf"/>
</dbReference>
<gene>
    <name evidence="3" type="ORF">H4O21_04720</name>
</gene>
<dbReference type="RefSeq" id="WP_182807701.1">
    <property type="nucleotide sequence ID" value="NZ_JACJFM010000004.1"/>
</dbReference>